<feature type="compositionally biased region" description="Low complexity" evidence="19">
    <location>
        <begin position="186"/>
        <end position="195"/>
    </location>
</feature>
<keyword evidence="8" id="KW-0493">Microtubule</keyword>
<protein>
    <recommendedName>
        <fullName evidence="17">DASH complex subunit DUO1</fullName>
    </recommendedName>
    <alternativeName>
        <fullName evidence="18">Outer kinetochore protein DUO1</fullName>
    </alternativeName>
</protein>
<keyword evidence="21" id="KW-1185">Reference proteome</keyword>
<feature type="non-terminal residue" evidence="20">
    <location>
        <position position="232"/>
    </location>
</feature>
<feature type="compositionally biased region" description="Basic and acidic residues" evidence="19">
    <location>
        <begin position="15"/>
        <end position="27"/>
    </location>
</feature>
<evidence type="ECO:0000256" key="7">
    <source>
        <dbReference type="ARBA" id="ARBA00022618"/>
    </source>
</evidence>
<evidence type="ECO:0000313" key="21">
    <source>
        <dbReference type="Proteomes" id="UP000800041"/>
    </source>
</evidence>
<comment type="subcellular location">
    <subcellularLocation>
        <location evidence="3">Chromosome</location>
        <location evidence="3">Centromere</location>
        <location evidence="3">Kinetochore</location>
    </subcellularLocation>
    <subcellularLocation>
        <location evidence="2">Cytoplasm</location>
        <location evidence="2">Cytoskeleton</location>
        <location evidence="2">Spindle</location>
    </subcellularLocation>
    <subcellularLocation>
        <location evidence="1">Nucleus</location>
    </subcellularLocation>
</comment>
<organism evidence="20 21">
    <name type="scientific">Aulographum hederae CBS 113979</name>
    <dbReference type="NCBI Taxonomy" id="1176131"/>
    <lineage>
        <taxon>Eukaryota</taxon>
        <taxon>Fungi</taxon>
        <taxon>Dikarya</taxon>
        <taxon>Ascomycota</taxon>
        <taxon>Pezizomycotina</taxon>
        <taxon>Dothideomycetes</taxon>
        <taxon>Pleosporomycetidae</taxon>
        <taxon>Aulographales</taxon>
        <taxon>Aulographaceae</taxon>
    </lineage>
</organism>
<dbReference type="GO" id="GO:0042729">
    <property type="term" value="C:DASH complex"/>
    <property type="evidence" value="ECO:0007669"/>
    <property type="project" value="InterPro"/>
</dbReference>
<evidence type="ECO:0000256" key="6">
    <source>
        <dbReference type="ARBA" id="ARBA00022490"/>
    </source>
</evidence>
<dbReference type="PANTHER" id="PTHR28216:SF1">
    <property type="entry name" value="DASH COMPLEX SUBUNIT DUO1"/>
    <property type="match status" value="1"/>
</dbReference>
<evidence type="ECO:0000313" key="20">
    <source>
        <dbReference type="EMBL" id="KAF1983634.1"/>
    </source>
</evidence>
<keyword evidence="11" id="KW-0995">Kinetochore</keyword>
<keyword evidence="5" id="KW-0158">Chromosome</keyword>
<accession>A0A6G1GS53</accession>
<keyword evidence="10" id="KW-0159">Chromosome partition</keyword>
<keyword evidence="9" id="KW-0498">Mitosis</keyword>
<feature type="region of interest" description="Disordered" evidence="19">
    <location>
        <begin position="130"/>
        <end position="232"/>
    </location>
</feature>
<evidence type="ECO:0000256" key="3">
    <source>
        <dbReference type="ARBA" id="ARBA00004629"/>
    </source>
</evidence>
<evidence type="ECO:0000256" key="14">
    <source>
        <dbReference type="ARBA" id="ARBA00023242"/>
    </source>
</evidence>
<evidence type="ECO:0000256" key="13">
    <source>
        <dbReference type="ARBA" id="ARBA00023212"/>
    </source>
</evidence>
<evidence type="ECO:0000256" key="16">
    <source>
        <dbReference type="ARBA" id="ARBA00023328"/>
    </source>
</evidence>
<evidence type="ECO:0000256" key="8">
    <source>
        <dbReference type="ARBA" id="ARBA00022701"/>
    </source>
</evidence>
<feature type="compositionally biased region" description="Basic and acidic residues" evidence="19">
    <location>
        <begin position="140"/>
        <end position="168"/>
    </location>
</feature>
<evidence type="ECO:0000256" key="17">
    <source>
        <dbReference type="ARBA" id="ARBA00044152"/>
    </source>
</evidence>
<dbReference type="GO" id="GO:0051301">
    <property type="term" value="P:cell division"/>
    <property type="evidence" value="ECO:0007669"/>
    <property type="project" value="UniProtKB-KW"/>
</dbReference>
<name>A0A6G1GS53_9PEZI</name>
<keyword evidence="6" id="KW-0963">Cytoplasm</keyword>
<dbReference type="EMBL" id="ML977173">
    <property type="protein sequence ID" value="KAF1983634.1"/>
    <property type="molecule type" value="Genomic_DNA"/>
</dbReference>
<dbReference type="GO" id="GO:0007059">
    <property type="term" value="P:chromosome segregation"/>
    <property type="evidence" value="ECO:0007669"/>
    <property type="project" value="UniProtKB-KW"/>
</dbReference>
<evidence type="ECO:0000256" key="19">
    <source>
        <dbReference type="SAM" id="MobiDB-lite"/>
    </source>
</evidence>
<dbReference type="AlphaFoldDB" id="A0A6G1GS53"/>
<dbReference type="GO" id="GO:0000278">
    <property type="term" value="P:mitotic cell cycle"/>
    <property type="evidence" value="ECO:0007669"/>
    <property type="project" value="InterPro"/>
</dbReference>
<dbReference type="GO" id="GO:0072686">
    <property type="term" value="C:mitotic spindle"/>
    <property type="evidence" value="ECO:0007669"/>
    <property type="project" value="InterPro"/>
</dbReference>
<gene>
    <name evidence="20" type="ORF">K402DRAFT_308484</name>
</gene>
<keyword evidence="12" id="KW-0175">Coiled coil</keyword>
<evidence type="ECO:0000256" key="15">
    <source>
        <dbReference type="ARBA" id="ARBA00023306"/>
    </source>
</evidence>
<keyword evidence="15" id="KW-0131">Cell cycle</keyword>
<evidence type="ECO:0000256" key="12">
    <source>
        <dbReference type="ARBA" id="ARBA00023054"/>
    </source>
</evidence>
<keyword evidence="16" id="KW-0137">Centromere</keyword>
<evidence type="ECO:0000256" key="18">
    <source>
        <dbReference type="ARBA" id="ARBA00044358"/>
    </source>
</evidence>
<evidence type="ECO:0000256" key="1">
    <source>
        <dbReference type="ARBA" id="ARBA00004123"/>
    </source>
</evidence>
<feature type="region of interest" description="Disordered" evidence="19">
    <location>
        <begin position="1"/>
        <end position="47"/>
    </location>
</feature>
<dbReference type="OrthoDB" id="5599235at2759"/>
<comment type="similarity">
    <text evidence="4">Belongs to the DASH complex DUO1 family.</text>
</comment>
<keyword evidence="14" id="KW-0539">Nucleus</keyword>
<dbReference type="Proteomes" id="UP000800041">
    <property type="component" value="Unassembled WGS sequence"/>
</dbReference>
<keyword evidence="13" id="KW-0206">Cytoskeleton</keyword>
<sequence>DLSDSDPDALFDSPAQHKQEKTSRSDETSAEPSEVEQKHNRTNSRYVNEEACDAALRKELESVRNVNKVIEDVVQSLEKAKGNMDTVHHTVTSASTLLQTWTRILSQTEHNQRLILNPAWQGATRDLADQENESMMRQQAAERREMEEQQRKETARRKAEEEERRREVAAASATGRGRARGRGRATGRAGSTTSTNYVGVGGQGGRGLSRSGSTRTTTGIGRGTRARGRGLG</sequence>
<dbReference type="PANTHER" id="PTHR28216">
    <property type="entry name" value="DASH COMPLEX SUBUNIT DUO1"/>
    <property type="match status" value="1"/>
</dbReference>
<dbReference type="InterPro" id="IPR013960">
    <property type="entry name" value="DASH_Duo1"/>
</dbReference>
<feature type="non-terminal residue" evidence="20">
    <location>
        <position position="1"/>
    </location>
</feature>
<keyword evidence="7" id="KW-0132">Cell division</keyword>
<dbReference type="Pfam" id="PF08651">
    <property type="entry name" value="DASH_Duo1"/>
    <property type="match status" value="1"/>
</dbReference>
<proteinExistence type="inferred from homology"/>
<feature type="compositionally biased region" description="Low complexity" evidence="19">
    <location>
        <begin position="208"/>
        <end position="219"/>
    </location>
</feature>
<evidence type="ECO:0000256" key="9">
    <source>
        <dbReference type="ARBA" id="ARBA00022776"/>
    </source>
</evidence>
<evidence type="ECO:0000256" key="2">
    <source>
        <dbReference type="ARBA" id="ARBA00004186"/>
    </source>
</evidence>
<evidence type="ECO:0000256" key="4">
    <source>
        <dbReference type="ARBA" id="ARBA00005366"/>
    </source>
</evidence>
<evidence type="ECO:0000256" key="5">
    <source>
        <dbReference type="ARBA" id="ARBA00022454"/>
    </source>
</evidence>
<reference evidence="20" key="1">
    <citation type="journal article" date="2020" name="Stud. Mycol.">
        <title>101 Dothideomycetes genomes: a test case for predicting lifestyles and emergence of pathogens.</title>
        <authorList>
            <person name="Haridas S."/>
            <person name="Albert R."/>
            <person name="Binder M."/>
            <person name="Bloem J."/>
            <person name="Labutti K."/>
            <person name="Salamov A."/>
            <person name="Andreopoulos B."/>
            <person name="Baker S."/>
            <person name="Barry K."/>
            <person name="Bills G."/>
            <person name="Bluhm B."/>
            <person name="Cannon C."/>
            <person name="Castanera R."/>
            <person name="Culley D."/>
            <person name="Daum C."/>
            <person name="Ezra D."/>
            <person name="Gonzalez J."/>
            <person name="Henrissat B."/>
            <person name="Kuo A."/>
            <person name="Liang C."/>
            <person name="Lipzen A."/>
            <person name="Lutzoni F."/>
            <person name="Magnuson J."/>
            <person name="Mondo S."/>
            <person name="Nolan M."/>
            <person name="Ohm R."/>
            <person name="Pangilinan J."/>
            <person name="Park H.-J."/>
            <person name="Ramirez L."/>
            <person name="Alfaro M."/>
            <person name="Sun H."/>
            <person name="Tritt A."/>
            <person name="Yoshinaga Y."/>
            <person name="Zwiers L.-H."/>
            <person name="Turgeon B."/>
            <person name="Goodwin S."/>
            <person name="Spatafora J."/>
            <person name="Crous P."/>
            <person name="Grigoriev I."/>
        </authorList>
    </citation>
    <scope>NUCLEOTIDE SEQUENCE</scope>
    <source>
        <strain evidence="20">CBS 113979</strain>
    </source>
</reference>
<dbReference type="GO" id="GO:0005874">
    <property type="term" value="C:microtubule"/>
    <property type="evidence" value="ECO:0007669"/>
    <property type="project" value="UniProtKB-KW"/>
</dbReference>
<evidence type="ECO:0000256" key="10">
    <source>
        <dbReference type="ARBA" id="ARBA00022829"/>
    </source>
</evidence>
<evidence type="ECO:0000256" key="11">
    <source>
        <dbReference type="ARBA" id="ARBA00022838"/>
    </source>
</evidence>